<reference evidence="8" key="3">
    <citation type="submission" date="2021-05" db="UniProtKB">
        <authorList>
            <consortium name="EnsemblPlants"/>
        </authorList>
    </citation>
    <scope>IDENTIFICATION</scope>
    <source>
        <strain evidence="8">cv. B73</strain>
    </source>
</reference>
<evidence type="ECO:0000256" key="2">
    <source>
        <dbReference type="ARBA" id="ARBA00022478"/>
    </source>
</evidence>
<dbReference type="Gene3D" id="3.90.1100.10">
    <property type="match status" value="1"/>
</dbReference>
<keyword evidence="5" id="KW-0804">Transcription</keyword>
<evidence type="ECO:0000259" key="7">
    <source>
        <dbReference type="Pfam" id="PF04565"/>
    </source>
</evidence>
<evidence type="ECO:0000256" key="1">
    <source>
        <dbReference type="ARBA" id="ARBA00012418"/>
    </source>
</evidence>
<dbReference type="GO" id="GO:0006351">
    <property type="term" value="P:DNA-templated transcription"/>
    <property type="evidence" value="ECO:0007669"/>
    <property type="project" value="InterPro"/>
</dbReference>
<dbReference type="Gramene" id="Zm00001eb166470_T001">
    <property type="protein sequence ID" value="Zm00001eb166470_P001"/>
    <property type="gene ID" value="Zm00001eb166470"/>
</dbReference>
<dbReference type="SUPFAM" id="SSF64484">
    <property type="entry name" value="beta and beta-prime subunits of DNA dependent RNA-polymerase"/>
    <property type="match status" value="1"/>
</dbReference>
<keyword evidence="6" id="KW-0812">Transmembrane</keyword>
<dbReference type="GO" id="GO:0003899">
    <property type="term" value="F:DNA-directed RNA polymerase activity"/>
    <property type="evidence" value="ECO:0007669"/>
    <property type="project" value="UniProtKB-EC"/>
</dbReference>
<keyword evidence="3" id="KW-0808">Transferase</keyword>
<dbReference type="InterPro" id="IPR007645">
    <property type="entry name" value="RNA_pol_Rpb2_3"/>
</dbReference>
<dbReference type="EnsemblPlants" id="Zm00001eb166470_T001">
    <property type="protein sequence ID" value="Zm00001eb166470_P001"/>
    <property type="gene ID" value="Zm00001eb166470"/>
</dbReference>
<evidence type="ECO:0000256" key="5">
    <source>
        <dbReference type="ARBA" id="ARBA00023163"/>
    </source>
</evidence>
<dbReference type="Proteomes" id="UP000007305">
    <property type="component" value="Chromosome 4"/>
</dbReference>
<dbReference type="EC" id="2.7.7.6" evidence="1"/>
<feature type="domain" description="RNA polymerase Rpb2" evidence="7">
    <location>
        <begin position="25"/>
        <end position="57"/>
    </location>
</feature>
<dbReference type="Pfam" id="PF04565">
    <property type="entry name" value="RNA_pol_Rpb2_3"/>
    <property type="match status" value="1"/>
</dbReference>
<dbReference type="GO" id="GO:0003677">
    <property type="term" value="F:DNA binding"/>
    <property type="evidence" value="ECO:0007669"/>
    <property type="project" value="InterPro"/>
</dbReference>
<name>A0A804NK33_MAIZE</name>
<proteinExistence type="predicted"/>
<sequence length="86" mass="9976">MIKVGNVNSRSGLDLPQREGMTIHVERLNFHRYISHFRSVHRASAFAKMRTTSIRKLLLLIAAAIAFFVARNIRKRRFVAARATRR</sequence>
<keyword evidence="2" id="KW-0240">DNA-directed RNA polymerase</keyword>
<dbReference type="GO" id="GO:0000428">
    <property type="term" value="C:DNA-directed RNA polymerase complex"/>
    <property type="evidence" value="ECO:0007669"/>
    <property type="project" value="UniProtKB-KW"/>
</dbReference>
<evidence type="ECO:0000256" key="6">
    <source>
        <dbReference type="SAM" id="Phobius"/>
    </source>
</evidence>
<keyword evidence="4" id="KW-0548">Nucleotidyltransferase</keyword>
<dbReference type="InParanoid" id="A0A804NK33"/>
<evidence type="ECO:0000313" key="9">
    <source>
        <dbReference type="Proteomes" id="UP000007305"/>
    </source>
</evidence>
<evidence type="ECO:0000256" key="4">
    <source>
        <dbReference type="ARBA" id="ARBA00022695"/>
    </source>
</evidence>
<evidence type="ECO:0000256" key="3">
    <source>
        <dbReference type="ARBA" id="ARBA00022679"/>
    </source>
</evidence>
<protein>
    <recommendedName>
        <fullName evidence="1">DNA-directed RNA polymerase</fullName>
        <ecNumber evidence="1">2.7.7.6</ecNumber>
    </recommendedName>
</protein>
<evidence type="ECO:0000313" key="8">
    <source>
        <dbReference type="EnsemblPlants" id="Zm00001eb166470_P001"/>
    </source>
</evidence>
<keyword evidence="6" id="KW-0472">Membrane</keyword>
<reference evidence="8" key="2">
    <citation type="submission" date="2019-07" db="EMBL/GenBank/DDBJ databases">
        <authorList>
            <person name="Seetharam A."/>
            <person name="Woodhouse M."/>
            <person name="Cannon E."/>
        </authorList>
    </citation>
    <scope>NUCLEOTIDE SEQUENCE [LARGE SCALE GENOMIC DNA]</scope>
    <source>
        <strain evidence="8">cv. B73</strain>
    </source>
</reference>
<keyword evidence="6" id="KW-1133">Transmembrane helix</keyword>
<reference evidence="9" key="1">
    <citation type="journal article" date="2009" name="Science">
        <title>The B73 maize genome: complexity, diversity, and dynamics.</title>
        <authorList>
            <person name="Schnable P.S."/>
            <person name="Ware D."/>
            <person name="Fulton R.S."/>
            <person name="Stein J.C."/>
            <person name="Wei F."/>
            <person name="Pasternak S."/>
            <person name="Liang C."/>
            <person name="Zhang J."/>
            <person name="Fulton L."/>
            <person name="Graves T.A."/>
            <person name="Minx P."/>
            <person name="Reily A.D."/>
            <person name="Courtney L."/>
            <person name="Kruchowski S.S."/>
            <person name="Tomlinson C."/>
            <person name="Strong C."/>
            <person name="Delehaunty K."/>
            <person name="Fronick C."/>
            <person name="Courtney B."/>
            <person name="Rock S.M."/>
            <person name="Belter E."/>
            <person name="Du F."/>
            <person name="Kim K."/>
            <person name="Abbott R.M."/>
            <person name="Cotton M."/>
            <person name="Levy A."/>
            <person name="Marchetto P."/>
            <person name="Ochoa K."/>
            <person name="Jackson S.M."/>
            <person name="Gillam B."/>
            <person name="Chen W."/>
            <person name="Yan L."/>
            <person name="Higginbotham J."/>
            <person name="Cardenas M."/>
            <person name="Waligorski J."/>
            <person name="Applebaum E."/>
            <person name="Phelps L."/>
            <person name="Falcone J."/>
            <person name="Kanchi K."/>
            <person name="Thane T."/>
            <person name="Scimone A."/>
            <person name="Thane N."/>
            <person name="Henke J."/>
            <person name="Wang T."/>
            <person name="Ruppert J."/>
            <person name="Shah N."/>
            <person name="Rotter K."/>
            <person name="Hodges J."/>
            <person name="Ingenthron E."/>
            <person name="Cordes M."/>
            <person name="Kohlberg S."/>
            <person name="Sgro J."/>
            <person name="Delgado B."/>
            <person name="Mead K."/>
            <person name="Chinwalla A."/>
            <person name="Leonard S."/>
            <person name="Crouse K."/>
            <person name="Collura K."/>
            <person name="Kudrna D."/>
            <person name="Currie J."/>
            <person name="He R."/>
            <person name="Angelova A."/>
            <person name="Rajasekar S."/>
            <person name="Mueller T."/>
            <person name="Lomeli R."/>
            <person name="Scara G."/>
            <person name="Ko A."/>
            <person name="Delaney K."/>
            <person name="Wissotski M."/>
            <person name="Lopez G."/>
            <person name="Campos D."/>
            <person name="Braidotti M."/>
            <person name="Ashley E."/>
            <person name="Golser W."/>
            <person name="Kim H."/>
            <person name="Lee S."/>
            <person name="Lin J."/>
            <person name="Dujmic Z."/>
            <person name="Kim W."/>
            <person name="Talag J."/>
            <person name="Zuccolo A."/>
            <person name="Fan C."/>
            <person name="Sebastian A."/>
            <person name="Kramer M."/>
            <person name="Spiegel L."/>
            <person name="Nascimento L."/>
            <person name="Zutavern T."/>
            <person name="Miller B."/>
            <person name="Ambroise C."/>
            <person name="Muller S."/>
            <person name="Spooner W."/>
            <person name="Narechania A."/>
            <person name="Ren L."/>
            <person name="Wei S."/>
            <person name="Kumari S."/>
            <person name="Faga B."/>
            <person name="Levy M.J."/>
            <person name="McMahan L."/>
            <person name="Van Buren P."/>
            <person name="Vaughn M.W."/>
            <person name="Ying K."/>
            <person name="Yeh C.-T."/>
            <person name="Emrich S.J."/>
            <person name="Jia Y."/>
            <person name="Kalyanaraman A."/>
            <person name="Hsia A.-P."/>
            <person name="Barbazuk W.B."/>
            <person name="Baucom R.S."/>
            <person name="Brutnell T.P."/>
            <person name="Carpita N.C."/>
            <person name="Chaparro C."/>
            <person name="Chia J.-M."/>
            <person name="Deragon J.-M."/>
            <person name="Estill J.C."/>
            <person name="Fu Y."/>
            <person name="Jeddeloh J.A."/>
            <person name="Han Y."/>
            <person name="Lee H."/>
            <person name="Li P."/>
            <person name="Lisch D.R."/>
            <person name="Liu S."/>
            <person name="Liu Z."/>
            <person name="Nagel D.H."/>
            <person name="McCann M.C."/>
            <person name="SanMiguel P."/>
            <person name="Myers A.M."/>
            <person name="Nettleton D."/>
            <person name="Nguyen J."/>
            <person name="Penning B.W."/>
            <person name="Ponnala L."/>
            <person name="Schneider K.L."/>
            <person name="Schwartz D.C."/>
            <person name="Sharma A."/>
            <person name="Soderlund C."/>
            <person name="Springer N.M."/>
            <person name="Sun Q."/>
            <person name="Wang H."/>
            <person name="Waterman M."/>
            <person name="Westerman R."/>
            <person name="Wolfgruber T.K."/>
            <person name="Yang L."/>
            <person name="Yu Y."/>
            <person name="Zhang L."/>
            <person name="Zhou S."/>
            <person name="Zhu Q."/>
            <person name="Bennetzen J.L."/>
            <person name="Dawe R.K."/>
            <person name="Jiang J."/>
            <person name="Jiang N."/>
            <person name="Presting G.G."/>
            <person name="Wessler S.R."/>
            <person name="Aluru S."/>
            <person name="Martienssen R.A."/>
            <person name="Clifton S.W."/>
            <person name="McCombie W.R."/>
            <person name="Wing R.A."/>
            <person name="Wilson R.K."/>
        </authorList>
    </citation>
    <scope>NUCLEOTIDE SEQUENCE [LARGE SCALE GENOMIC DNA]</scope>
    <source>
        <strain evidence="9">cv. B73</strain>
    </source>
</reference>
<feature type="transmembrane region" description="Helical" evidence="6">
    <location>
        <begin position="54"/>
        <end position="73"/>
    </location>
</feature>
<dbReference type="AlphaFoldDB" id="A0A804NK33"/>
<keyword evidence="9" id="KW-1185">Reference proteome</keyword>
<accession>A0A804NK33</accession>
<organism evidence="8 9">
    <name type="scientific">Zea mays</name>
    <name type="common">Maize</name>
    <dbReference type="NCBI Taxonomy" id="4577"/>
    <lineage>
        <taxon>Eukaryota</taxon>
        <taxon>Viridiplantae</taxon>
        <taxon>Streptophyta</taxon>
        <taxon>Embryophyta</taxon>
        <taxon>Tracheophyta</taxon>
        <taxon>Spermatophyta</taxon>
        <taxon>Magnoliopsida</taxon>
        <taxon>Liliopsida</taxon>
        <taxon>Poales</taxon>
        <taxon>Poaceae</taxon>
        <taxon>PACMAD clade</taxon>
        <taxon>Panicoideae</taxon>
        <taxon>Andropogonodae</taxon>
        <taxon>Andropogoneae</taxon>
        <taxon>Tripsacinae</taxon>
        <taxon>Zea</taxon>
    </lineage>
</organism>